<comment type="similarity">
    <text evidence="7">Belongs to the LptM family.</text>
</comment>
<dbReference type="PROSITE" id="PS51257">
    <property type="entry name" value="PROKAR_LIPOPROTEIN"/>
    <property type="match status" value="1"/>
</dbReference>
<evidence type="ECO:0000313" key="10">
    <source>
        <dbReference type="EMBL" id="OAT51891.1"/>
    </source>
</evidence>
<keyword evidence="3" id="KW-0472">Membrane</keyword>
<name>A0A1B7JVG9_9GAMM</name>
<keyword evidence="11" id="KW-1185">Reference proteome</keyword>
<evidence type="ECO:0000256" key="1">
    <source>
        <dbReference type="ARBA" id="ARBA00004459"/>
    </source>
</evidence>
<gene>
    <name evidence="10" type="ORF">M998_1886</name>
</gene>
<evidence type="ECO:0000256" key="2">
    <source>
        <dbReference type="ARBA" id="ARBA00022729"/>
    </source>
</evidence>
<evidence type="ECO:0000256" key="8">
    <source>
        <dbReference type="ARBA" id="ARBA00049730"/>
    </source>
</evidence>
<dbReference type="RefSeq" id="WP_068439767.1">
    <property type="nucleotide sequence ID" value="NZ_LXEW01000027.1"/>
</dbReference>
<organism evidence="10 11">
    <name type="scientific">Providencia heimbachae ATCC 35613</name>
    <dbReference type="NCBI Taxonomy" id="1354272"/>
    <lineage>
        <taxon>Bacteria</taxon>
        <taxon>Pseudomonadati</taxon>
        <taxon>Pseudomonadota</taxon>
        <taxon>Gammaproteobacteria</taxon>
        <taxon>Enterobacterales</taxon>
        <taxon>Morganellaceae</taxon>
        <taxon>Providencia</taxon>
    </lineage>
</organism>
<keyword evidence="6" id="KW-0449">Lipoprotein</keyword>
<keyword evidence="5" id="KW-0998">Cell outer membrane</keyword>
<evidence type="ECO:0000256" key="5">
    <source>
        <dbReference type="ARBA" id="ARBA00023237"/>
    </source>
</evidence>
<feature type="compositionally biased region" description="Polar residues" evidence="9">
    <location>
        <begin position="36"/>
        <end position="61"/>
    </location>
</feature>
<evidence type="ECO:0000256" key="7">
    <source>
        <dbReference type="ARBA" id="ARBA00049647"/>
    </source>
</evidence>
<dbReference type="InterPro" id="IPR032831">
    <property type="entry name" value="LptM_cons"/>
</dbReference>
<comment type="caution">
    <text evidence="10">The sequence shown here is derived from an EMBL/GenBank/DDBJ whole genome shotgun (WGS) entry which is preliminary data.</text>
</comment>
<dbReference type="EMBL" id="LXEW01000027">
    <property type="protein sequence ID" value="OAT51891.1"/>
    <property type="molecule type" value="Genomic_DNA"/>
</dbReference>
<accession>A0A1B7JVG9</accession>
<sequence length="61" mass="6369">MKKSLFGLSALIMLFTLSGCGLKGPLYFPPEEQAAPAQTSDVQPKAQSSAEKAPAQATTKS</sequence>
<feature type="region of interest" description="Disordered" evidence="9">
    <location>
        <begin position="28"/>
        <end position="61"/>
    </location>
</feature>
<dbReference type="Pfam" id="PF13627">
    <property type="entry name" value="LptM_cons"/>
    <property type="match status" value="1"/>
</dbReference>
<dbReference type="GO" id="GO:0009279">
    <property type="term" value="C:cell outer membrane"/>
    <property type="evidence" value="ECO:0007669"/>
    <property type="project" value="UniProtKB-SubCell"/>
</dbReference>
<dbReference type="AlphaFoldDB" id="A0A1B7JVG9"/>
<keyword evidence="2" id="KW-0732">Signal</keyword>
<dbReference type="OrthoDB" id="7066359at2"/>
<protein>
    <recommendedName>
        <fullName evidence="8">LPS-assembly lipoprotein LptM</fullName>
    </recommendedName>
</protein>
<comment type="subcellular location">
    <subcellularLocation>
        <location evidence="1">Cell outer membrane</location>
        <topology evidence="1">Lipid-anchor</topology>
    </subcellularLocation>
</comment>
<evidence type="ECO:0000256" key="4">
    <source>
        <dbReference type="ARBA" id="ARBA00023139"/>
    </source>
</evidence>
<evidence type="ECO:0000313" key="11">
    <source>
        <dbReference type="Proteomes" id="UP000078224"/>
    </source>
</evidence>
<evidence type="ECO:0000256" key="6">
    <source>
        <dbReference type="ARBA" id="ARBA00023288"/>
    </source>
</evidence>
<evidence type="ECO:0000256" key="9">
    <source>
        <dbReference type="SAM" id="MobiDB-lite"/>
    </source>
</evidence>
<dbReference type="Proteomes" id="UP000078224">
    <property type="component" value="Unassembled WGS sequence"/>
</dbReference>
<proteinExistence type="inferred from homology"/>
<dbReference type="PATRIC" id="fig|1354272.4.peg.1922"/>
<evidence type="ECO:0000256" key="3">
    <source>
        <dbReference type="ARBA" id="ARBA00023136"/>
    </source>
</evidence>
<keyword evidence="4" id="KW-0564">Palmitate</keyword>
<reference evidence="10 11" key="1">
    <citation type="submission" date="2016-04" db="EMBL/GenBank/DDBJ databases">
        <title>ATOL: Assembling a taxonomically balanced genome-scale reconstruction of the evolutionary history of the Enterobacteriaceae.</title>
        <authorList>
            <person name="Plunkett G.III."/>
            <person name="Neeno-Eckwall E.C."/>
            <person name="Glasner J.D."/>
            <person name="Perna N.T."/>
        </authorList>
    </citation>
    <scope>NUCLEOTIDE SEQUENCE [LARGE SCALE GENOMIC DNA]</scope>
    <source>
        <strain evidence="10 11">ATCC 35613</strain>
    </source>
</reference>
<dbReference type="NCBIfam" id="NF047847">
    <property type="entry name" value="SS_mature_LptM"/>
    <property type="match status" value="1"/>
</dbReference>